<sequence length="347" mass="40617">MKKLLIVISFLFFNANYGQVKLSQIQGYWIKYKGEMKDGSDLFDRFTEDSGYTEYRINQNKLCMNSNPTHRTNETCLDFTLMKNFMKTSQYLGFVIEKISNDSLVLCEKIDGLEDDKLERSYFVRQEVIIAKFKEDNKNEKNITASKFFSPKTNGTIELDLNKAFKNNYSNFQLIGSLKIYPQKKKVNTSITFSTQNDSSRIGIVKKVIDNSFERWNLKDFKEYESIEIPFVLKSEITKHYWGIAVIFFTEDLTEFERIYGVKMDDARNSMDYFNKGLRAYEEKKYLNAIEYFSESYRINPKNIDALYNKGAVYFESGDKENACKVWLEISVLGQAAGKQLLLEYCN</sequence>
<accession>A0A1I1X365</accession>
<dbReference type="InterPro" id="IPR019734">
    <property type="entry name" value="TPR_rpt"/>
</dbReference>
<dbReference type="Pfam" id="PF13181">
    <property type="entry name" value="TPR_8"/>
    <property type="match status" value="1"/>
</dbReference>
<evidence type="ECO:0000313" key="2">
    <source>
        <dbReference type="EMBL" id="SFE01779.1"/>
    </source>
</evidence>
<keyword evidence="3" id="KW-1185">Reference proteome</keyword>
<dbReference type="OrthoDB" id="1197710at2"/>
<proteinExistence type="predicted"/>
<dbReference type="PROSITE" id="PS50005">
    <property type="entry name" value="TPR"/>
    <property type="match status" value="1"/>
</dbReference>
<dbReference type="Proteomes" id="UP000199672">
    <property type="component" value="Unassembled WGS sequence"/>
</dbReference>
<dbReference type="AlphaFoldDB" id="A0A1I1X365"/>
<dbReference type="STRING" id="739143.SAMN05216297_11835"/>
<dbReference type="SUPFAM" id="SSF48452">
    <property type="entry name" value="TPR-like"/>
    <property type="match status" value="1"/>
</dbReference>
<dbReference type="SMART" id="SM00028">
    <property type="entry name" value="TPR"/>
    <property type="match status" value="2"/>
</dbReference>
<name>A0A1I1X365_9FLAO</name>
<protein>
    <submittedName>
        <fullName evidence="2">Tetratricopeptide repeat-containing protein</fullName>
    </submittedName>
</protein>
<evidence type="ECO:0000256" key="1">
    <source>
        <dbReference type="PROSITE-ProRule" id="PRU00339"/>
    </source>
</evidence>
<gene>
    <name evidence="2" type="ORF">SAMN05216297_11835</name>
</gene>
<evidence type="ECO:0000313" key="3">
    <source>
        <dbReference type="Proteomes" id="UP000199672"/>
    </source>
</evidence>
<reference evidence="3" key="1">
    <citation type="submission" date="2016-10" db="EMBL/GenBank/DDBJ databases">
        <authorList>
            <person name="Varghese N."/>
            <person name="Submissions S."/>
        </authorList>
    </citation>
    <scope>NUCLEOTIDE SEQUENCE [LARGE SCALE GENOMIC DNA]</scope>
    <source>
        <strain evidence="3">CGMCC 1.10370</strain>
    </source>
</reference>
<dbReference type="Gene3D" id="1.25.40.10">
    <property type="entry name" value="Tetratricopeptide repeat domain"/>
    <property type="match status" value="1"/>
</dbReference>
<dbReference type="RefSeq" id="WP_091498639.1">
    <property type="nucleotide sequence ID" value="NZ_FOMH01000018.1"/>
</dbReference>
<dbReference type="InterPro" id="IPR011990">
    <property type="entry name" value="TPR-like_helical_dom_sf"/>
</dbReference>
<keyword evidence="1" id="KW-0802">TPR repeat</keyword>
<dbReference type="EMBL" id="FOMH01000018">
    <property type="protein sequence ID" value="SFE01779.1"/>
    <property type="molecule type" value="Genomic_DNA"/>
</dbReference>
<feature type="repeat" description="TPR" evidence="1">
    <location>
        <begin position="270"/>
        <end position="303"/>
    </location>
</feature>
<organism evidence="2 3">
    <name type="scientific">Flavobacterium phragmitis</name>
    <dbReference type="NCBI Taxonomy" id="739143"/>
    <lineage>
        <taxon>Bacteria</taxon>
        <taxon>Pseudomonadati</taxon>
        <taxon>Bacteroidota</taxon>
        <taxon>Flavobacteriia</taxon>
        <taxon>Flavobacteriales</taxon>
        <taxon>Flavobacteriaceae</taxon>
        <taxon>Flavobacterium</taxon>
    </lineage>
</organism>